<dbReference type="InterPro" id="IPR014284">
    <property type="entry name" value="RNA_pol_sigma-70_dom"/>
</dbReference>
<dbReference type="InterPro" id="IPR007627">
    <property type="entry name" value="RNA_pol_sigma70_r2"/>
</dbReference>
<evidence type="ECO:0000256" key="4">
    <source>
        <dbReference type="ARBA" id="ARBA00023125"/>
    </source>
</evidence>
<comment type="similarity">
    <text evidence="1">Belongs to the sigma-70 factor family. ECF subfamily.</text>
</comment>
<dbReference type="Proteomes" id="UP000639396">
    <property type="component" value="Unassembled WGS sequence"/>
</dbReference>
<proteinExistence type="inferred from homology"/>
<keyword evidence="9" id="KW-1185">Reference proteome</keyword>
<dbReference type="RefSeq" id="WP_190932040.1">
    <property type="nucleotide sequence ID" value="NZ_JACXJA010000058.1"/>
</dbReference>
<dbReference type="PANTHER" id="PTHR43133:SF8">
    <property type="entry name" value="RNA POLYMERASE SIGMA FACTOR HI_1459-RELATED"/>
    <property type="match status" value="1"/>
</dbReference>
<dbReference type="InterPro" id="IPR013325">
    <property type="entry name" value="RNA_pol_sigma_r2"/>
</dbReference>
<accession>A0A927CGA2</accession>
<dbReference type="InterPro" id="IPR013324">
    <property type="entry name" value="RNA_pol_sigma_r3/r4-like"/>
</dbReference>
<dbReference type="Pfam" id="PF08281">
    <property type="entry name" value="Sigma70_r4_2"/>
    <property type="match status" value="1"/>
</dbReference>
<dbReference type="EMBL" id="JACXJA010000058">
    <property type="protein sequence ID" value="MBD2866427.1"/>
    <property type="molecule type" value="Genomic_DNA"/>
</dbReference>
<name>A0A927CGA2_9BACL</name>
<dbReference type="Gene3D" id="1.10.1740.10">
    <property type="match status" value="1"/>
</dbReference>
<dbReference type="Gene3D" id="1.10.10.10">
    <property type="entry name" value="Winged helix-like DNA-binding domain superfamily/Winged helix DNA-binding domain"/>
    <property type="match status" value="1"/>
</dbReference>
<dbReference type="SUPFAM" id="SSF88946">
    <property type="entry name" value="Sigma2 domain of RNA polymerase sigma factors"/>
    <property type="match status" value="1"/>
</dbReference>
<sequence length="192" mass="22492">MEPRNDDRLAERLKRKDTEALAQLIESYADSLYRLAERILSPDPRKEDVEECISDVFLTAWDKIGQFDPAKGTLQVWLFMLTKYKSLDYRRKLASWRDRAEAESGAKEPADRGQGTEERVLAKETWEEVMRIADSLEPLNRTLFVKRYLYYEPVDTIAGSTGLTPKAVERRLARIRSLFRQRMPDRMEEESL</sequence>
<protein>
    <submittedName>
        <fullName evidence="8">Sigma-70 family RNA polymerase sigma factor</fullName>
    </submittedName>
</protein>
<keyword evidence="2" id="KW-0805">Transcription regulation</keyword>
<dbReference type="InterPro" id="IPR039425">
    <property type="entry name" value="RNA_pol_sigma-70-like"/>
</dbReference>
<dbReference type="NCBIfam" id="TIGR02937">
    <property type="entry name" value="sigma70-ECF"/>
    <property type="match status" value="1"/>
</dbReference>
<evidence type="ECO:0000256" key="2">
    <source>
        <dbReference type="ARBA" id="ARBA00023015"/>
    </source>
</evidence>
<evidence type="ECO:0000259" key="6">
    <source>
        <dbReference type="Pfam" id="PF04542"/>
    </source>
</evidence>
<reference evidence="8" key="1">
    <citation type="submission" date="2020-09" db="EMBL/GenBank/DDBJ databases">
        <title>A novel bacterium of genus Paenibacillus, isolated from South China Sea.</title>
        <authorList>
            <person name="Huang H."/>
            <person name="Mo K."/>
            <person name="Hu Y."/>
        </authorList>
    </citation>
    <scope>NUCLEOTIDE SEQUENCE</scope>
    <source>
        <strain evidence="8">IB182363</strain>
    </source>
</reference>
<dbReference type="SUPFAM" id="SSF88659">
    <property type="entry name" value="Sigma3 and sigma4 domains of RNA polymerase sigma factors"/>
    <property type="match status" value="1"/>
</dbReference>
<keyword evidence="4" id="KW-0238">DNA-binding</keyword>
<evidence type="ECO:0000313" key="8">
    <source>
        <dbReference type="EMBL" id="MBD2866427.1"/>
    </source>
</evidence>
<evidence type="ECO:0000256" key="3">
    <source>
        <dbReference type="ARBA" id="ARBA00023082"/>
    </source>
</evidence>
<feature type="domain" description="RNA polymerase sigma factor 70 region 4 type 2" evidence="7">
    <location>
        <begin position="127"/>
        <end position="176"/>
    </location>
</feature>
<evidence type="ECO:0000313" key="9">
    <source>
        <dbReference type="Proteomes" id="UP000639396"/>
    </source>
</evidence>
<dbReference type="GO" id="GO:0016987">
    <property type="term" value="F:sigma factor activity"/>
    <property type="evidence" value="ECO:0007669"/>
    <property type="project" value="UniProtKB-KW"/>
</dbReference>
<dbReference type="Pfam" id="PF04542">
    <property type="entry name" value="Sigma70_r2"/>
    <property type="match status" value="1"/>
</dbReference>
<comment type="caution">
    <text evidence="8">The sequence shown here is derived from an EMBL/GenBank/DDBJ whole genome shotgun (WGS) entry which is preliminary data.</text>
</comment>
<dbReference type="PANTHER" id="PTHR43133">
    <property type="entry name" value="RNA POLYMERASE ECF-TYPE SIGMA FACTO"/>
    <property type="match status" value="1"/>
</dbReference>
<dbReference type="AlphaFoldDB" id="A0A927CGA2"/>
<evidence type="ECO:0000256" key="5">
    <source>
        <dbReference type="ARBA" id="ARBA00023163"/>
    </source>
</evidence>
<dbReference type="GO" id="GO:0006352">
    <property type="term" value="P:DNA-templated transcription initiation"/>
    <property type="evidence" value="ECO:0007669"/>
    <property type="project" value="InterPro"/>
</dbReference>
<evidence type="ECO:0000259" key="7">
    <source>
        <dbReference type="Pfam" id="PF08281"/>
    </source>
</evidence>
<gene>
    <name evidence="8" type="ORF">IDH45_31090</name>
</gene>
<keyword evidence="5" id="KW-0804">Transcription</keyword>
<dbReference type="InterPro" id="IPR013249">
    <property type="entry name" value="RNA_pol_sigma70_r4_t2"/>
</dbReference>
<evidence type="ECO:0000256" key="1">
    <source>
        <dbReference type="ARBA" id="ARBA00010641"/>
    </source>
</evidence>
<dbReference type="InterPro" id="IPR036388">
    <property type="entry name" value="WH-like_DNA-bd_sf"/>
</dbReference>
<organism evidence="8 9">
    <name type="scientific">Paenibacillus oceani</name>
    <dbReference type="NCBI Taxonomy" id="2772510"/>
    <lineage>
        <taxon>Bacteria</taxon>
        <taxon>Bacillati</taxon>
        <taxon>Bacillota</taxon>
        <taxon>Bacilli</taxon>
        <taxon>Bacillales</taxon>
        <taxon>Paenibacillaceae</taxon>
        <taxon>Paenibacillus</taxon>
    </lineage>
</organism>
<dbReference type="GO" id="GO:0003677">
    <property type="term" value="F:DNA binding"/>
    <property type="evidence" value="ECO:0007669"/>
    <property type="project" value="UniProtKB-KW"/>
</dbReference>
<keyword evidence="3" id="KW-0731">Sigma factor</keyword>
<feature type="domain" description="RNA polymerase sigma-70 region 2" evidence="6">
    <location>
        <begin position="24"/>
        <end position="93"/>
    </location>
</feature>